<accession>A0A1F5VTU2</accession>
<evidence type="ECO:0000256" key="1">
    <source>
        <dbReference type="SAM" id="MobiDB-lite"/>
    </source>
</evidence>
<dbReference type="Proteomes" id="UP000178943">
    <property type="component" value="Unassembled WGS sequence"/>
</dbReference>
<organism evidence="2 3">
    <name type="scientific">Candidatus Fischerbacteria bacterium RBG_13_37_8</name>
    <dbReference type="NCBI Taxonomy" id="1817863"/>
    <lineage>
        <taxon>Bacteria</taxon>
        <taxon>Candidatus Fischeribacteriota</taxon>
    </lineage>
</organism>
<gene>
    <name evidence="2" type="ORF">A2Y62_01370</name>
</gene>
<evidence type="ECO:0000313" key="3">
    <source>
        <dbReference type="Proteomes" id="UP000178943"/>
    </source>
</evidence>
<feature type="compositionally biased region" description="Basic and acidic residues" evidence="1">
    <location>
        <begin position="8"/>
        <end position="22"/>
    </location>
</feature>
<protein>
    <submittedName>
        <fullName evidence="2">Uncharacterized protein</fullName>
    </submittedName>
</protein>
<dbReference type="EMBL" id="MFGW01000079">
    <property type="protein sequence ID" value="OGF66876.1"/>
    <property type="molecule type" value="Genomic_DNA"/>
</dbReference>
<sequence>MKHSKSAVAEKDYPAKKTPDPKKKQRNKSVELTPRFIFKKDEKIPILHYQKSGYEKVLKFLLKK</sequence>
<comment type="caution">
    <text evidence="2">The sequence shown here is derived from an EMBL/GenBank/DDBJ whole genome shotgun (WGS) entry which is preliminary data.</text>
</comment>
<proteinExistence type="predicted"/>
<dbReference type="AlphaFoldDB" id="A0A1F5VTU2"/>
<evidence type="ECO:0000313" key="2">
    <source>
        <dbReference type="EMBL" id="OGF66876.1"/>
    </source>
</evidence>
<name>A0A1F5VTU2_9BACT</name>
<feature type="region of interest" description="Disordered" evidence="1">
    <location>
        <begin position="1"/>
        <end position="31"/>
    </location>
</feature>
<reference evidence="2 3" key="1">
    <citation type="journal article" date="2016" name="Nat. Commun.">
        <title>Thousands of microbial genomes shed light on interconnected biogeochemical processes in an aquifer system.</title>
        <authorList>
            <person name="Anantharaman K."/>
            <person name="Brown C.T."/>
            <person name="Hug L.A."/>
            <person name="Sharon I."/>
            <person name="Castelle C.J."/>
            <person name="Probst A.J."/>
            <person name="Thomas B.C."/>
            <person name="Singh A."/>
            <person name="Wilkins M.J."/>
            <person name="Karaoz U."/>
            <person name="Brodie E.L."/>
            <person name="Williams K.H."/>
            <person name="Hubbard S.S."/>
            <person name="Banfield J.F."/>
        </authorList>
    </citation>
    <scope>NUCLEOTIDE SEQUENCE [LARGE SCALE GENOMIC DNA]</scope>
</reference>